<comment type="caution">
    <text evidence="9">The sequence shown here is derived from an EMBL/GenBank/DDBJ whole genome shotgun (WGS) entry which is preliminary data.</text>
</comment>
<dbReference type="Proteomes" id="UP000585474">
    <property type="component" value="Unassembled WGS sequence"/>
</dbReference>
<evidence type="ECO:0000313" key="9">
    <source>
        <dbReference type="EMBL" id="GFY89857.1"/>
    </source>
</evidence>
<feature type="transmembrane region" description="Helical" evidence="7">
    <location>
        <begin position="450"/>
        <end position="477"/>
    </location>
</feature>
<protein>
    <submittedName>
        <fullName evidence="9">Amino acid permease 3</fullName>
    </submittedName>
</protein>
<keyword evidence="5 7" id="KW-1133">Transmembrane helix</keyword>
<feature type="transmembrane region" description="Helical" evidence="7">
    <location>
        <begin position="393"/>
        <end position="413"/>
    </location>
</feature>
<proteinExistence type="predicted"/>
<feature type="transmembrane region" description="Helical" evidence="7">
    <location>
        <begin position="329"/>
        <end position="350"/>
    </location>
</feature>
<organism evidence="9 10">
    <name type="scientific">Actinidia rufa</name>
    <dbReference type="NCBI Taxonomy" id="165716"/>
    <lineage>
        <taxon>Eukaryota</taxon>
        <taxon>Viridiplantae</taxon>
        <taxon>Streptophyta</taxon>
        <taxon>Embryophyta</taxon>
        <taxon>Tracheophyta</taxon>
        <taxon>Spermatophyta</taxon>
        <taxon>Magnoliopsida</taxon>
        <taxon>eudicotyledons</taxon>
        <taxon>Gunneridae</taxon>
        <taxon>Pentapetalae</taxon>
        <taxon>asterids</taxon>
        <taxon>Ericales</taxon>
        <taxon>Actinidiaceae</taxon>
        <taxon>Actinidia</taxon>
    </lineage>
</organism>
<reference evidence="9 10" key="1">
    <citation type="submission" date="2019-07" db="EMBL/GenBank/DDBJ databases">
        <title>De Novo Assembly of kiwifruit Actinidia rufa.</title>
        <authorList>
            <person name="Sugita-Konishi S."/>
            <person name="Sato K."/>
            <person name="Mori E."/>
            <person name="Abe Y."/>
            <person name="Kisaki G."/>
            <person name="Hamano K."/>
            <person name="Suezawa K."/>
            <person name="Otani M."/>
            <person name="Fukuda T."/>
            <person name="Manabe T."/>
            <person name="Gomi K."/>
            <person name="Tabuchi M."/>
            <person name="Akimitsu K."/>
            <person name="Kataoka I."/>
        </authorList>
    </citation>
    <scope>NUCLEOTIDE SEQUENCE [LARGE SCALE GENOMIC DNA]</scope>
    <source>
        <strain evidence="10">cv. Fuchu</strain>
    </source>
</reference>
<dbReference type="EMBL" id="BJWL01000007">
    <property type="protein sequence ID" value="GFY89857.1"/>
    <property type="molecule type" value="Genomic_DNA"/>
</dbReference>
<gene>
    <name evidence="9" type="ORF">Acr_07g0000540</name>
</gene>
<dbReference type="PANTHER" id="PTHR48017">
    <property type="entry name" value="OS05G0424000 PROTEIN-RELATED"/>
    <property type="match status" value="1"/>
</dbReference>
<name>A0A7J0EW74_9ERIC</name>
<feature type="transmembrane region" description="Helical" evidence="7">
    <location>
        <begin position="419"/>
        <end position="438"/>
    </location>
</feature>
<evidence type="ECO:0000256" key="1">
    <source>
        <dbReference type="ARBA" id="ARBA00004370"/>
    </source>
</evidence>
<keyword evidence="10" id="KW-1185">Reference proteome</keyword>
<feature type="transmembrane region" description="Helical" evidence="7">
    <location>
        <begin position="129"/>
        <end position="150"/>
    </location>
</feature>
<feature type="transmembrane region" description="Helical" evidence="7">
    <location>
        <begin position="192"/>
        <end position="216"/>
    </location>
</feature>
<dbReference type="AlphaFoldDB" id="A0A7J0EW74"/>
<evidence type="ECO:0000256" key="6">
    <source>
        <dbReference type="ARBA" id="ARBA00023136"/>
    </source>
</evidence>
<keyword evidence="6 7" id="KW-0472">Membrane</keyword>
<comment type="subcellular location">
    <subcellularLocation>
        <location evidence="1">Membrane</location>
    </subcellularLocation>
</comment>
<keyword evidence="4" id="KW-0029">Amino-acid transport</keyword>
<keyword evidence="2" id="KW-0813">Transport</keyword>
<evidence type="ECO:0000256" key="4">
    <source>
        <dbReference type="ARBA" id="ARBA00022970"/>
    </source>
</evidence>
<sequence>MLPRSRTLPPRMNHGAIEERQDITHYMQVEIQHKTQSETEAINPQSNYSKCFDDDGRLKRTGTFWTATSHIITASCSSLPLLSFTLPASYPSAIEPGTLSPDLEATPYMDAVKATLGGRKVKVCGAIQYMNLFGTAIGYTIAASVSMMAIKRSNCFHKSGGKDPCHMSSNGYMITFGITEILFSQIPDFDQVWWLSIVAAVMSFTYSIVGLSLGIAKVAENGSFKGSLMGISIGTITKAGQVTATQKLWRSLQALGAIAFAYSYSIILLEIQDTVKSPPAEYKTMKKATLLSMSVTTVFYLLCGCMGYAAFGDNSPGNLLTGFGFYNPYWLLDIANLAIVIHLVGAYQVYCQPLFAFVEKWSAKKWSQSDFVTAEYDIPLPFFGVYQLNFFRVVWRTVFVVVTTLIAMLMPFFNDVVGLLGAFGFWPLTVYFPIEMYMSQKKIKQWSSKWIALQILSLTCLSVSIAAAVGSVAGVLLDLKTYKPFKTSY</sequence>
<dbReference type="InterPro" id="IPR013057">
    <property type="entry name" value="AA_transpt_TM"/>
</dbReference>
<keyword evidence="3 7" id="KW-0812">Transmembrane</keyword>
<dbReference type="GO" id="GO:0016020">
    <property type="term" value="C:membrane"/>
    <property type="evidence" value="ECO:0007669"/>
    <property type="project" value="UniProtKB-SubCell"/>
</dbReference>
<evidence type="ECO:0000259" key="8">
    <source>
        <dbReference type="Pfam" id="PF01490"/>
    </source>
</evidence>
<feature type="transmembrane region" description="Helical" evidence="7">
    <location>
        <begin position="290"/>
        <end position="309"/>
    </location>
</feature>
<evidence type="ECO:0000256" key="3">
    <source>
        <dbReference type="ARBA" id="ARBA00022692"/>
    </source>
</evidence>
<feature type="domain" description="Amino acid transporter transmembrane" evidence="8">
    <location>
        <begin position="104"/>
        <end position="476"/>
    </location>
</feature>
<evidence type="ECO:0000256" key="7">
    <source>
        <dbReference type="SAM" id="Phobius"/>
    </source>
</evidence>
<dbReference type="GO" id="GO:0006865">
    <property type="term" value="P:amino acid transport"/>
    <property type="evidence" value="ECO:0007669"/>
    <property type="project" value="UniProtKB-KW"/>
</dbReference>
<evidence type="ECO:0000256" key="5">
    <source>
        <dbReference type="ARBA" id="ARBA00022989"/>
    </source>
</evidence>
<evidence type="ECO:0000313" key="10">
    <source>
        <dbReference type="Proteomes" id="UP000585474"/>
    </source>
</evidence>
<dbReference type="OrthoDB" id="40134at2759"/>
<dbReference type="Pfam" id="PF01490">
    <property type="entry name" value="Aa_trans"/>
    <property type="match status" value="1"/>
</dbReference>
<evidence type="ECO:0000256" key="2">
    <source>
        <dbReference type="ARBA" id="ARBA00022448"/>
    </source>
</evidence>
<accession>A0A7J0EW74</accession>